<feature type="non-terminal residue" evidence="1">
    <location>
        <position position="64"/>
    </location>
</feature>
<dbReference type="AlphaFoldDB" id="A0A2G1XLP8"/>
<evidence type="ECO:0000313" key="1">
    <source>
        <dbReference type="EMBL" id="PHQ52194.1"/>
    </source>
</evidence>
<accession>A0A2G1XLP8</accession>
<sequence>MVQRYEPRTHRWIDLDASTGGGSWPDRGVYTFPVTAADASPRHPRTVALRLQDLDRPGTVTVAA</sequence>
<gene>
    <name evidence="1" type="ORF">BLA24_09025</name>
</gene>
<protein>
    <submittedName>
        <fullName evidence="1">Uncharacterized protein</fullName>
    </submittedName>
</protein>
<evidence type="ECO:0000313" key="2">
    <source>
        <dbReference type="Proteomes" id="UP000222531"/>
    </source>
</evidence>
<reference evidence="1 2" key="1">
    <citation type="journal article" date="2017" name="Biochemistry">
        <title>Identification of the Biosynthetic Pathway for the Antibiotic Bicyclomycin.</title>
        <authorList>
            <person name="Patteson J."/>
            <person name="Cai W."/>
            <person name="Johnson R.A."/>
            <person name="Santa Maria K."/>
            <person name="Li B."/>
        </authorList>
    </citation>
    <scope>NUCLEOTIDE SEQUENCE [LARGE SCALE GENOMIC DNA]</scope>
    <source>
        <strain evidence="1 2">ATCC 21532</strain>
    </source>
</reference>
<keyword evidence="2" id="KW-1185">Reference proteome</keyword>
<proteinExistence type="predicted"/>
<organism evidence="1 2">
    <name type="scientific">Streptomyces cinnamoneus</name>
    <name type="common">Streptoverticillium cinnamoneum</name>
    <dbReference type="NCBI Taxonomy" id="53446"/>
    <lineage>
        <taxon>Bacteria</taxon>
        <taxon>Bacillati</taxon>
        <taxon>Actinomycetota</taxon>
        <taxon>Actinomycetes</taxon>
        <taxon>Kitasatosporales</taxon>
        <taxon>Streptomycetaceae</taxon>
        <taxon>Streptomyces</taxon>
        <taxon>Streptomyces cinnamoneus group</taxon>
    </lineage>
</organism>
<comment type="caution">
    <text evidence="1">The sequence shown here is derived from an EMBL/GenBank/DDBJ whole genome shotgun (WGS) entry which is preliminary data.</text>
</comment>
<dbReference type="Proteomes" id="UP000222531">
    <property type="component" value="Unassembled WGS sequence"/>
</dbReference>
<dbReference type="EMBL" id="NHZO01000095">
    <property type="protein sequence ID" value="PHQ52194.1"/>
    <property type="molecule type" value="Genomic_DNA"/>
</dbReference>
<name>A0A2G1XLP8_STRCJ</name>